<protein>
    <recommendedName>
        <fullName evidence="5">Caprin-1 dimerization domain-containing protein</fullName>
    </recommendedName>
</protein>
<name>A0ABR2Z0N5_9CHLO</name>
<reference evidence="3 4" key="1">
    <citation type="journal article" date="2024" name="Nat. Commun.">
        <title>Phylogenomics reveals the evolutionary origins of lichenization in chlorophyte algae.</title>
        <authorList>
            <person name="Puginier C."/>
            <person name="Libourel C."/>
            <person name="Otte J."/>
            <person name="Skaloud P."/>
            <person name="Haon M."/>
            <person name="Grisel S."/>
            <person name="Petersen M."/>
            <person name="Berrin J.G."/>
            <person name="Delaux P.M."/>
            <person name="Dal Grande F."/>
            <person name="Keller J."/>
        </authorList>
    </citation>
    <scope>NUCLEOTIDE SEQUENCE [LARGE SCALE GENOMIC DNA]</scope>
    <source>
        <strain evidence="3 4">SAG 216-7</strain>
    </source>
</reference>
<evidence type="ECO:0000256" key="1">
    <source>
        <dbReference type="SAM" id="Coils"/>
    </source>
</evidence>
<accession>A0ABR2Z0N5</accession>
<keyword evidence="1" id="KW-0175">Coiled coil</keyword>
<gene>
    <name evidence="3" type="ORF">WJX75_008006</name>
</gene>
<feature type="region of interest" description="Disordered" evidence="2">
    <location>
        <begin position="437"/>
        <end position="543"/>
    </location>
</feature>
<comment type="caution">
    <text evidence="3">The sequence shown here is derived from an EMBL/GenBank/DDBJ whole genome shotgun (WGS) entry which is preliminary data.</text>
</comment>
<evidence type="ECO:0000313" key="3">
    <source>
        <dbReference type="EMBL" id="KAK9917769.1"/>
    </source>
</evidence>
<feature type="region of interest" description="Disordered" evidence="2">
    <location>
        <begin position="1"/>
        <end position="37"/>
    </location>
</feature>
<dbReference type="PANTHER" id="PTHR37736">
    <property type="entry name" value="GLYCINE-RICH PROTEIN"/>
    <property type="match status" value="1"/>
</dbReference>
<evidence type="ECO:0000313" key="4">
    <source>
        <dbReference type="Proteomes" id="UP001491310"/>
    </source>
</evidence>
<feature type="compositionally biased region" description="Gly residues" evidence="2">
    <location>
        <begin position="465"/>
        <end position="475"/>
    </location>
</feature>
<evidence type="ECO:0008006" key="5">
    <source>
        <dbReference type="Google" id="ProtNLM"/>
    </source>
</evidence>
<feature type="compositionally biased region" description="Gly residues" evidence="2">
    <location>
        <begin position="485"/>
        <end position="532"/>
    </location>
</feature>
<keyword evidence="4" id="KW-1185">Reference proteome</keyword>
<evidence type="ECO:0000256" key="2">
    <source>
        <dbReference type="SAM" id="MobiDB-lite"/>
    </source>
</evidence>
<dbReference type="EMBL" id="JALJOT010000002">
    <property type="protein sequence ID" value="KAK9917769.1"/>
    <property type="molecule type" value="Genomic_DNA"/>
</dbReference>
<dbReference type="Proteomes" id="UP001491310">
    <property type="component" value="Unassembled WGS sequence"/>
</dbReference>
<proteinExistence type="predicted"/>
<sequence length="543" mass="56956">MAKAKEAKASKSQNGGDAPTAPGSISEAPKDGEGPVLTIITKRLRAANKKLKRVEEIESSRAAGKTLNADQEEVLRGKAKVLGTIEELERLTPLLKEALQEEKSALETAAQGAAENTARAAAEQEAASKIGALEEAKAATERSAAAAQAEAEELKQQLAELQAAPSGEGVDSAVTRLLQLIYFAMLFPDDTSHQHQSERSACRSYDYDDEANPGAVLTADDLTLISQLGQLIIQRPPNQTLCHQDSLVHCKELAMKFLERSDELLLPLLNTSAAHVAERLDRVMSLGYISVVPQVVQVPTDIPVPQPNVSSGIIGNGMYAAHDEPIYTAPDVQPLNSAPLVTGFSSAPAEYKETQANYFPMTQDGVFAPLTDASRAPPADKAAHYPDVAAQAHQLNFMTESKVLESAPSFGHTDTAPAPVDPVAAPQASMPQMETANGYPVQQAPNGVPEPRSDRSAPGDRPMPGRGGRGTGQFRGGPPREARGGRGPPRGGRGGPPSGRGSGDLGTRGSGGEPFRGGRGGRGGNRGRGRGPPGAPQPTYAAV</sequence>
<dbReference type="PANTHER" id="PTHR37736:SF1">
    <property type="entry name" value="GLYCINE-RICH PROTEIN"/>
    <property type="match status" value="1"/>
</dbReference>
<feature type="coiled-coil region" evidence="1">
    <location>
        <begin position="96"/>
        <end position="164"/>
    </location>
</feature>
<organism evidence="3 4">
    <name type="scientific">Coccomyxa subellipsoidea</name>
    <dbReference type="NCBI Taxonomy" id="248742"/>
    <lineage>
        <taxon>Eukaryota</taxon>
        <taxon>Viridiplantae</taxon>
        <taxon>Chlorophyta</taxon>
        <taxon>core chlorophytes</taxon>
        <taxon>Trebouxiophyceae</taxon>
        <taxon>Trebouxiophyceae incertae sedis</taxon>
        <taxon>Coccomyxaceae</taxon>
        <taxon>Coccomyxa</taxon>
    </lineage>
</organism>